<dbReference type="GO" id="GO:0030170">
    <property type="term" value="F:pyridoxal phosphate binding"/>
    <property type="evidence" value="ECO:0007669"/>
    <property type="project" value="InterPro"/>
</dbReference>
<proteinExistence type="inferred from homology"/>
<evidence type="ECO:0000313" key="7">
    <source>
        <dbReference type="EMBL" id="VAW31090.1"/>
    </source>
</evidence>
<gene>
    <name evidence="7" type="ORF">MNBD_CHLOROFLEXI01-4771</name>
</gene>
<sequence length="388" mass="42813">MQTANRLTHFHESVIRDMTRLALEHEAINLSQGFPDFDTPATVKEAAVRAINNGLNQYTVTWGYPLLREKLAELYTQRLGWSVHPDKHVTVTCGVSEGIITSMLSILNPGDEILILEPAHDNFRPSAYIANATPVAVALEAPDYRLDGDKLRAAITPNTKAMLLNTPHNPTGRVFDGDEIAAVIDIVLKHDLVLITDEIYDRILYDGRIHQSPGSLEPLTDRTITIGGLGKTFAMTGWRLGYVIAPERFASGIRTLHDYATICAATPLQAAAHAALSMPNSFYSEMMAAYHQRRALIMDILTTVGFQASPPQGAYYIMADYSKLPVPQASLPPMEFAYWMASEVGVAVVPGDSFYSLDGYGRSTIRFAYPKKLTTLEQAGERLMARVK</sequence>
<dbReference type="InterPro" id="IPR004839">
    <property type="entry name" value="Aminotransferase_I/II_large"/>
</dbReference>
<dbReference type="AlphaFoldDB" id="A0A3B0UPM9"/>
<dbReference type="InterPro" id="IPR051326">
    <property type="entry name" value="Kynurenine-oxoglutarate_AT"/>
</dbReference>
<reference evidence="7" key="1">
    <citation type="submission" date="2018-06" db="EMBL/GenBank/DDBJ databases">
        <authorList>
            <person name="Zhirakovskaya E."/>
        </authorList>
    </citation>
    <scope>NUCLEOTIDE SEQUENCE</scope>
</reference>
<keyword evidence="5" id="KW-0663">Pyridoxal phosphate</keyword>
<evidence type="ECO:0000259" key="6">
    <source>
        <dbReference type="Pfam" id="PF00155"/>
    </source>
</evidence>
<evidence type="ECO:0000256" key="2">
    <source>
        <dbReference type="ARBA" id="ARBA00007441"/>
    </source>
</evidence>
<evidence type="ECO:0000256" key="4">
    <source>
        <dbReference type="ARBA" id="ARBA00022679"/>
    </source>
</evidence>
<accession>A0A3B0UPM9</accession>
<evidence type="ECO:0000256" key="1">
    <source>
        <dbReference type="ARBA" id="ARBA00001933"/>
    </source>
</evidence>
<keyword evidence="4 7" id="KW-0808">Transferase</keyword>
<dbReference type="EC" id="2.6.1.1" evidence="7"/>
<dbReference type="GO" id="GO:0004069">
    <property type="term" value="F:L-aspartate:2-oxoglutarate aminotransferase activity"/>
    <property type="evidence" value="ECO:0007669"/>
    <property type="project" value="UniProtKB-EC"/>
</dbReference>
<dbReference type="EMBL" id="UOEU01000154">
    <property type="protein sequence ID" value="VAW31090.1"/>
    <property type="molecule type" value="Genomic_DNA"/>
</dbReference>
<dbReference type="Gene3D" id="3.40.640.10">
    <property type="entry name" value="Type I PLP-dependent aspartate aminotransferase-like (Major domain)"/>
    <property type="match status" value="1"/>
</dbReference>
<dbReference type="Gene3D" id="3.90.1150.10">
    <property type="entry name" value="Aspartate Aminotransferase, domain 1"/>
    <property type="match status" value="1"/>
</dbReference>
<dbReference type="FunFam" id="3.40.640.10:FF:000033">
    <property type="entry name" value="Aspartate aminotransferase"/>
    <property type="match status" value="1"/>
</dbReference>
<dbReference type="GO" id="GO:0005737">
    <property type="term" value="C:cytoplasm"/>
    <property type="evidence" value="ECO:0007669"/>
    <property type="project" value="TreeGrafter"/>
</dbReference>
<keyword evidence="3 7" id="KW-0032">Aminotransferase</keyword>
<name>A0A3B0UPM9_9ZZZZ</name>
<dbReference type="CDD" id="cd00609">
    <property type="entry name" value="AAT_like"/>
    <property type="match status" value="1"/>
</dbReference>
<dbReference type="PANTHER" id="PTHR43807:SF20">
    <property type="entry name" value="FI04487P"/>
    <property type="match status" value="1"/>
</dbReference>
<dbReference type="GO" id="GO:0016212">
    <property type="term" value="F:kynurenine-oxoglutarate transaminase activity"/>
    <property type="evidence" value="ECO:0007669"/>
    <property type="project" value="TreeGrafter"/>
</dbReference>
<protein>
    <submittedName>
        <fullName evidence="7">Aspartate aminotransferase</fullName>
        <ecNumber evidence="7">2.6.1.1</ecNumber>
    </submittedName>
</protein>
<dbReference type="SUPFAM" id="SSF53383">
    <property type="entry name" value="PLP-dependent transferases"/>
    <property type="match status" value="1"/>
</dbReference>
<comment type="cofactor">
    <cofactor evidence="1">
        <name>pyridoxal 5'-phosphate</name>
        <dbReference type="ChEBI" id="CHEBI:597326"/>
    </cofactor>
</comment>
<dbReference type="PROSITE" id="PS00105">
    <property type="entry name" value="AA_TRANSFER_CLASS_1"/>
    <property type="match status" value="1"/>
</dbReference>
<evidence type="ECO:0000256" key="5">
    <source>
        <dbReference type="ARBA" id="ARBA00022898"/>
    </source>
</evidence>
<dbReference type="PANTHER" id="PTHR43807">
    <property type="entry name" value="FI04487P"/>
    <property type="match status" value="1"/>
</dbReference>
<dbReference type="Pfam" id="PF00155">
    <property type="entry name" value="Aminotran_1_2"/>
    <property type="match status" value="1"/>
</dbReference>
<feature type="domain" description="Aminotransferase class I/classII large" evidence="6">
    <location>
        <begin position="27"/>
        <end position="368"/>
    </location>
</feature>
<dbReference type="InterPro" id="IPR015424">
    <property type="entry name" value="PyrdxlP-dep_Trfase"/>
</dbReference>
<evidence type="ECO:0000256" key="3">
    <source>
        <dbReference type="ARBA" id="ARBA00022576"/>
    </source>
</evidence>
<organism evidence="7">
    <name type="scientific">hydrothermal vent metagenome</name>
    <dbReference type="NCBI Taxonomy" id="652676"/>
    <lineage>
        <taxon>unclassified sequences</taxon>
        <taxon>metagenomes</taxon>
        <taxon>ecological metagenomes</taxon>
    </lineage>
</organism>
<dbReference type="InterPro" id="IPR004838">
    <property type="entry name" value="NHTrfase_class1_PyrdxlP-BS"/>
</dbReference>
<comment type="similarity">
    <text evidence="2">Belongs to the class-I pyridoxal-phosphate-dependent aminotransferase family.</text>
</comment>
<dbReference type="InterPro" id="IPR015422">
    <property type="entry name" value="PyrdxlP-dep_Trfase_small"/>
</dbReference>
<dbReference type="InterPro" id="IPR015421">
    <property type="entry name" value="PyrdxlP-dep_Trfase_major"/>
</dbReference>